<feature type="compositionally biased region" description="Polar residues" evidence="1">
    <location>
        <begin position="41"/>
        <end position="52"/>
    </location>
</feature>
<dbReference type="EMBL" id="JAHRIP010037128">
    <property type="protein sequence ID" value="MEQ2294039.1"/>
    <property type="molecule type" value="Genomic_DNA"/>
</dbReference>
<proteinExistence type="predicted"/>
<feature type="compositionally biased region" description="Basic residues" evidence="1">
    <location>
        <begin position="53"/>
        <end position="63"/>
    </location>
</feature>
<sequence>MHGKEVEILFSPLLLQEMEEAGISLPTPISPVLIPGRKRSSLSPTVSATFTSSRRRRHHHHRPSLSPTASELSTLAAAHSEPSSSAATPAVAEFPAGFGSRPGRRRHCRAVAIGEFRTDASYSSMEGPSAMASSQLFSPELVGGYPAPSAGHQSSVQPPVPAWVLTDLKQAECMKARCCSFVLHLMDHLEDLELVCDRLERLLLYPQCGTKRFYI</sequence>
<feature type="region of interest" description="Disordered" evidence="1">
    <location>
        <begin position="34"/>
        <end position="69"/>
    </location>
</feature>
<accession>A0ABV0YJL5</accession>
<reference evidence="2 3" key="1">
    <citation type="submission" date="2021-06" db="EMBL/GenBank/DDBJ databases">
        <authorList>
            <person name="Palmer J.M."/>
        </authorList>
    </citation>
    <scope>NUCLEOTIDE SEQUENCE [LARGE SCALE GENOMIC DNA]</scope>
    <source>
        <strain evidence="2 3">AS_MEX2019</strain>
        <tissue evidence="2">Muscle</tissue>
    </source>
</reference>
<protein>
    <submittedName>
        <fullName evidence="2">Uncharacterized protein</fullName>
    </submittedName>
</protein>
<keyword evidence="3" id="KW-1185">Reference proteome</keyword>
<name>A0ABV0YJL5_9TELE</name>
<feature type="non-terminal residue" evidence="2">
    <location>
        <position position="215"/>
    </location>
</feature>
<dbReference type="Proteomes" id="UP001469553">
    <property type="component" value="Unassembled WGS sequence"/>
</dbReference>
<comment type="caution">
    <text evidence="2">The sequence shown here is derived from an EMBL/GenBank/DDBJ whole genome shotgun (WGS) entry which is preliminary data.</text>
</comment>
<evidence type="ECO:0000256" key="1">
    <source>
        <dbReference type="SAM" id="MobiDB-lite"/>
    </source>
</evidence>
<organism evidence="2 3">
    <name type="scientific">Ameca splendens</name>
    <dbReference type="NCBI Taxonomy" id="208324"/>
    <lineage>
        <taxon>Eukaryota</taxon>
        <taxon>Metazoa</taxon>
        <taxon>Chordata</taxon>
        <taxon>Craniata</taxon>
        <taxon>Vertebrata</taxon>
        <taxon>Euteleostomi</taxon>
        <taxon>Actinopterygii</taxon>
        <taxon>Neopterygii</taxon>
        <taxon>Teleostei</taxon>
        <taxon>Neoteleostei</taxon>
        <taxon>Acanthomorphata</taxon>
        <taxon>Ovalentaria</taxon>
        <taxon>Atherinomorphae</taxon>
        <taxon>Cyprinodontiformes</taxon>
        <taxon>Goodeidae</taxon>
        <taxon>Ameca</taxon>
    </lineage>
</organism>
<gene>
    <name evidence="2" type="ORF">AMECASPLE_039730</name>
</gene>
<evidence type="ECO:0000313" key="2">
    <source>
        <dbReference type="EMBL" id="MEQ2294039.1"/>
    </source>
</evidence>
<evidence type="ECO:0000313" key="3">
    <source>
        <dbReference type="Proteomes" id="UP001469553"/>
    </source>
</evidence>